<dbReference type="GO" id="GO:0008218">
    <property type="term" value="P:bioluminescence"/>
    <property type="evidence" value="ECO:0007669"/>
    <property type="project" value="InterPro"/>
</dbReference>
<keyword evidence="3" id="KW-1185">Reference proteome</keyword>
<dbReference type="Pfam" id="PF05893">
    <property type="entry name" value="LuxC"/>
    <property type="match status" value="1"/>
</dbReference>
<gene>
    <name evidence="2" type="ORF">OU421_12455</name>
</gene>
<dbReference type="RefSeq" id="WP_268186426.1">
    <property type="nucleotide sequence ID" value="NZ_CP113361.1"/>
</dbReference>
<dbReference type="AlphaFoldDB" id="A0A9X9S454"/>
<protein>
    <submittedName>
        <fullName evidence="2">Acyl-CoA reductase</fullName>
    </submittedName>
</protein>
<dbReference type="GO" id="GO:0003995">
    <property type="term" value="F:acyl-CoA dehydrogenase activity"/>
    <property type="evidence" value="ECO:0007669"/>
    <property type="project" value="InterPro"/>
</dbReference>
<keyword evidence="1" id="KW-0521">NADP</keyword>
<evidence type="ECO:0000313" key="2">
    <source>
        <dbReference type="EMBL" id="WAI01206.1"/>
    </source>
</evidence>
<organism evidence="2 3">
    <name type="scientific">Methanogenium organophilum</name>
    <dbReference type="NCBI Taxonomy" id="2199"/>
    <lineage>
        <taxon>Archaea</taxon>
        <taxon>Methanobacteriati</taxon>
        <taxon>Methanobacteriota</taxon>
        <taxon>Stenosarchaea group</taxon>
        <taxon>Methanomicrobia</taxon>
        <taxon>Methanomicrobiales</taxon>
        <taxon>Methanomicrobiaceae</taxon>
        <taxon>Methanogenium</taxon>
    </lineage>
</organism>
<dbReference type="KEGG" id="mou:OU421_12455"/>
<dbReference type="EMBL" id="CP113361">
    <property type="protein sequence ID" value="WAI01206.1"/>
    <property type="molecule type" value="Genomic_DNA"/>
</dbReference>
<name>A0A9X9S454_METOG</name>
<reference evidence="2" key="1">
    <citation type="submission" date="2022-11" db="EMBL/GenBank/DDBJ databases">
        <title>Complete genome sequence of Methanogenium organophilum DSM 3596.</title>
        <authorList>
            <person name="Chen S.-C."/>
            <person name="Lai S.-J."/>
            <person name="You Y.-T."/>
        </authorList>
    </citation>
    <scope>NUCLEOTIDE SEQUENCE</scope>
    <source>
        <strain evidence="2">DSM 3596</strain>
    </source>
</reference>
<evidence type="ECO:0000313" key="3">
    <source>
        <dbReference type="Proteomes" id="UP001163096"/>
    </source>
</evidence>
<dbReference type="InterPro" id="IPR008670">
    <property type="entry name" value="CoA_reduct_LuxC"/>
</dbReference>
<evidence type="ECO:0000256" key="1">
    <source>
        <dbReference type="ARBA" id="ARBA00022857"/>
    </source>
</evidence>
<dbReference type="Proteomes" id="UP001163096">
    <property type="component" value="Chromosome"/>
</dbReference>
<dbReference type="GeneID" id="76835927"/>
<sequence>MNFVVKCYLLDGKFSEQNPDNFAAISHIVNANRRALYELPLPIIIEMLSAMGKKIIKNPHLNKIQGMTYLSLWLRKKNLEQICRINYGNLSYPDSFSKVENRFKLTAQPRGVVCLWVAANIPNLAIISIIQTILSKNGSIVKVPEENKDVLLDFLQELATVEISYDDTNYSAIDIVKAISVVSFEGRNHEISADFSINADCRLIYGGSKAIQSILALPQKDHCETIVYGPKYSFCVFDHAFIESDLFENSLEKTAKDIASFNQMACSSPQVLFFEKSKYQLQHIGERLGGYFANLPEDLRIQPTDPGILANIINIRAKYLLSDDKSVIASDDLSWTILIDNDLRLEEPIHGKCIFLKEVDSVDNVTELITRKIQALSVSILDPEKRENFALEATYCGVDRIVSPGTIHDYDLPWDGILPLSRLVRWTILK</sequence>
<accession>A0A9X9S454</accession>
<proteinExistence type="predicted"/>